<dbReference type="RefSeq" id="WP_267624203.1">
    <property type="nucleotide sequence ID" value="NZ_JAODIW010000008.1"/>
</dbReference>
<feature type="domain" description="Calcineurin-like phosphoesterase" evidence="2">
    <location>
        <begin position="3"/>
        <end position="155"/>
    </location>
</feature>
<dbReference type="GO" id="GO:0016787">
    <property type="term" value="F:hydrolase activity"/>
    <property type="evidence" value="ECO:0007669"/>
    <property type="project" value="UniProtKB-UniRule"/>
</dbReference>
<evidence type="ECO:0000313" key="4">
    <source>
        <dbReference type="Proteomes" id="UP001595921"/>
    </source>
</evidence>
<comment type="caution">
    <text evidence="3">The sequence shown here is derived from an EMBL/GenBank/DDBJ whole genome shotgun (WGS) entry which is preliminary data.</text>
</comment>
<proteinExistence type="inferred from homology"/>
<dbReference type="InterPro" id="IPR029052">
    <property type="entry name" value="Metallo-depent_PP-like"/>
</dbReference>
<evidence type="ECO:0000259" key="2">
    <source>
        <dbReference type="Pfam" id="PF12850"/>
    </source>
</evidence>
<dbReference type="PANTHER" id="PTHR11124">
    <property type="entry name" value="VACUOLAR SORTING PROTEIN VPS29"/>
    <property type="match status" value="1"/>
</dbReference>
<dbReference type="NCBIfam" id="TIGR00040">
    <property type="entry name" value="yfcE"/>
    <property type="match status" value="1"/>
</dbReference>
<dbReference type="EC" id="3.1.4.-" evidence="1"/>
<evidence type="ECO:0000313" key="3">
    <source>
        <dbReference type="EMBL" id="MFC4358181.1"/>
    </source>
</evidence>
<keyword evidence="4" id="KW-1185">Reference proteome</keyword>
<evidence type="ECO:0000256" key="1">
    <source>
        <dbReference type="RuleBase" id="RU362039"/>
    </source>
</evidence>
<keyword evidence="1" id="KW-0479">Metal-binding</keyword>
<accession>A0ABD5PBD4</accession>
<dbReference type="Pfam" id="PF12850">
    <property type="entry name" value="Metallophos_2"/>
    <property type="match status" value="1"/>
</dbReference>
<organism evidence="3 4">
    <name type="scientific">Halobium salinum</name>
    <dbReference type="NCBI Taxonomy" id="1364940"/>
    <lineage>
        <taxon>Archaea</taxon>
        <taxon>Methanobacteriati</taxon>
        <taxon>Methanobacteriota</taxon>
        <taxon>Stenosarchaea group</taxon>
        <taxon>Halobacteria</taxon>
        <taxon>Halobacteriales</taxon>
        <taxon>Haloferacaceae</taxon>
        <taxon>Halobium</taxon>
    </lineage>
</organism>
<sequence>MPRIAIVSDSHVPDREDEIPESFRERVADADRVVHAGDFTSPETLDEFETLADGKLTAVFGNLDPQHLDLPAVTTLDAGGVTFVVAHGTGSHEGWADRVADIAREEGGEDAVGVAGHTHSVTDTDHDGVRLLNPGSVTGADPAEAATMMTADVADGELDVAVHETD</sequence>
<dbReference type="Gene3D" id="3.60.21.10">
    <property type="match status" value="1"/>
</dbReference>
<reference evidence="3 4" key="1">
    <citation type="journal article" date="2019" name="Int. J. Syst. Evol. Microbiol.">
        <title>The Global Catalogue of Microorganisms (GCM) 10K type strain sequencing project: providing services to taxonomists for standard genome sequencing and annotation.</title>
        <authorList>
            <consortium name="The Broad Institute Genomics Platform"/>
            <consortium name="The Broad Institute Genome Sequencing Center for Infectious Disease"/>
            <person name="Wu L."/>
            <person name="Ma J."/>
        </authorList>
    </citation>
    <scope>NUCLEOTIDE SEQUENCE [LARGE SCALE GENOMIC DNA]</scope>
    <source>
        <strain evidence="3 4">CGMCC 1.12553</strain>
    </source>
</reference>
<gene>
    <name evidence="3" type="ORF">ACFO0N_09490</name>
</gene>
<protein>
    <recommendedName>
        <fullName evidence="1">Phosphoesterase</fullName>
        <ecNumber evidence="1">3.1.4.-</ecNumber>
    </recommendedName>
</protein>
<dbReference type="Proteomes" id="UP001595921">
    <property type="component" value="Unassembled WGS sequence"/>
</dbReference>
<comment type="cofactor">
    <cofactor evidence="1">
        <name>a divalent metal cation</name>
        <dbReference type="ChEBI" id="CHEBI:60240"/>
    </cofactor>
</comment>
<dbReference type="EMBL" id="JBHSDS010000006">
    <property type="protein sequence ID" value="MFC4358181.1"/>
    <property type="molecule type" value="Genomic_DNA"/>
</dbReference>
<comment type="similarity">
    <text evidence="1">Belongs to the metallophosphoesterase superfamily. YfcE family.</text>
</comment>
<dbReference type="InterPro" id="IPR024654">
    <property type="entry name" value="Calcineurin-like_PHP_lpxH"/>
</dbReference>
<dbReference type="AlphaFoldDB" id="A0ABD5PBD4"/>
<dbReference type="GO" id="GO:0046872">
    <property type="term" value="F:metal ion binding"/>
    <property type="evidence" value="ECO:0007669"/>
    <property type="project" value="UniProtKB-KW"/>
</dbReference>
<name>A0ABD5PBD4_9EURY</name>
<dbReference type="SUPFAM" id="SSF56300">
    <property type="entry name" value="Metallo-dependent phosphatases"/>
    <property type="match status" value="1"/>
</dbReference>
<dbReference type="InterPro" id="IPR000979">
    <property type="entry name" value="Phosphodiesterase_MJ0936/Vps29"/>
</dbReference>